<dbReference type="PANTHER" id="PTHR21660:SF1">
    <property type="entry name" value="ACYL-COENZYME A THIOESTERASE 13"/>
    <property type="match status" value="1"/>
</dbReference>
<evidence type="ECO:0000313" key="5">
    <source>
        <dbReference type="Proteomes" id="UP001225034"/>
    </source>
</evidence>
<accession>A0ABT9YHH3</accession>
<dbReference type="CDD" id="cd03443">
    <property type="entry name" value="PaaI_thioesterase"/>
    <property type="match status" value="1"/>
</dbReference>
<reference evidence="4 5" key="1">
    <citation type="submission" date="2023-07" db="EMBL/GenBank/DDBJ databases">
        <title>Genomic Encyclopedia of Type Strains, Phase IV (KMG-IV): sequencing the most valuable type-strain genomes for metagenomic binning, comparative biology and taxonomic classification.</title>
        <authorList>
            <person name="Goeker M."/>
        </authorList>
    </citation>
    <scope>NUCLEOTIDE SEQUENCE [LARGE SCALE GENOMIC DNA]</scope>
    <source>
        <strain evidence="4 5">DSM 19154</strain>
    </source>
</reference>
<sequence length="166" mass="18287">MEDTSKHAIQKQFDQYIQTASETEMNVLSTVLSNLQQKKDTTGSFLSALIKMKKSTTQNNELEVSLPVHPIIYNSLDMVHGGITATLADSAMGTLVHDLLPEHQTAVTSNLSVQYIRPGKGESLHCKATVTHQGRQLYVTEARIVNNLNKLVATAHATFMVVPKNK</sequence>
<dbReference type="NCBIfam" id="TIGR00369">
    <property type="entry name" value="unchar_dom_1"/>
    <property type="match status" value="1"/>
</dbReference>
<feature type="domain" description="Thioesterase" evidence="3">
    <location>
        <begin position="78"/>
        <end position="147"/>
    </location>
</feature>
<dbReference type="PANTHER" id="PTHR21660">
    <property type="entry name" value="THIOESTERASE SUPERFAMILY MEMBER-RELATED"/>
    <property type="match status" value="1"/>
</dbReference>
<keyword evidence="2" id="KW-0378">Hydrolase</keyword>
<dbReference type="RefSeq" id="WP_306980907.1">
    <property type="nucleotide sequence ID" value="NZ_JAUSUA010000001.1"/>
</dbReference>
<dbReference type="SUPFAM" id="SSF54637">
    <property type="entry name" value="Thioesterase/thiol ester dehydrase-isomerase"/>
    <property type="match status" value="1"/>
</dbReference>
<evidence type="ECO:0000256" key="2">
    <source>
        <dbReference type="ARBA" id="ARBA00022801"/>
    </source>
</evidence>
<dbReference type="InterPro" id="IPR029069">
    <property type="entry name" value="HotDog_dom_sf"/>
</dbReference>
<evidence type="ECO:0000256" key="1">
    <source>
        <dbReference type="ARBA" id="ARBA00008324"/>
    </source>
</evidence>
<protein>
    <submittedName>
        <fullName evidence="4">Uncharacterized protein (TIGR00369 family)</fullName>
    </submittedName>
</protein>
<evidence type="ECO:0000259" key="3">
    <source>
        <dbReference type="Pfam" id="PF03061"/>
    </source>
</evidence>
<dbReference type="EMBL" id="JAUSUA010000001">
    <property type="protein sequence ID" value="MDQ0206474.1"/>
    <property type="molecule type" value="Genomic_DNA"/>
</dbReference>
<gene>
    <name evidence="4" type="ORF">J2S05_001248</name>
</gene>
<keyword evidence="5" id="KW-1185">Reference proteome</keyword>
<name>A0ABT9YHH3_9BACI</name>
<proteinExistence type="inferred from homology"/>
<dbReference type="Pfam" id="PF03061">
    <property type="entry name" value="4HBT"/>
    <property type="match status" value="1"/>
</dbReference>
<dbReference type="Gene3D" id="3.10.129.10">
    <property type="entry name" value="Hotdog Thioesterase"/>
    <property type="match status" value="1"/>
</dbReference>
<dbReference type="InterPro" id="IPR003736">
    <property type="entry name" value="PAAI_dom"/>
</dbReference>
<comment type="similarity">
    <text evidence="1">Belongs to the thioesterase PaaI family.</text>
</comment>
<dbReference type="InterPro" id="IPR039298">
    <property type="entry name" value="ACOT13"/>
</dbReference>
<dbReference type="InterPro" id="IPR006683">
    <property type="entry name" value="Thioestr_dom"/>
</dbReference>
<evidence type="ECO:0000313" key="4">
    <source>
        <dbReference type="EMBL" id="MDQ0206474.1"/>
    </source>
</evidence>
<comment type="caution">
    <text evidence="4">The sequence shown here is derived from an EMBL/GenBank/DDBJ whole genome shotgun (WGS) entry which is preliminary data.</text>
</comment>
<dbReference type="Proteomes" id="UP001225034">
    <property type="component" value="Unassembled WGS sequence"/>
</dbReference>
<organism evidence="4 5">
    <name type="scientific">Alkalicoccobacillus murimartini</name>
    <dbReference type="NCBI Taxonomy" id="171685"/>
    <lineage>
        <taxon>Bacteria</taxon>
        <taxon>Bacillati</taxon>
        <taxon>Bacillota</taxon>
        <taxon>Bacilli</taxon>
        <taxon>Bacillales</taxon>
        <taxon>Bacillaceae</taxon>
        <taxon>Alkalicoccobacillus</taxon>
    </lineage>
</organism>